<dbReference type="PROSITE" id="PS50110">
    <property type="entry name" value="RESPONSE_REGULATORY"/>
    <property type="match status" value="1"/>
</dbReference>
<evidence type="ECO:0000259" key="5">
    <source>
        <dbReference type="PROSITE" id="PS50110"/>
    </source>
</evidence>
<dbReference type="Gene3D" id="3.40.50.2300">
    <property type="match status" value="1"/>
</dbReference>
<dbReference type="SUPFAM" id="SSF52172">
    <property type="entry name" value="CheY-like"/>
    <property type="match status" value="1"/>
</dbReference>
<sequence>MTNKARLACRQPKVIMIYENEDDILGAASIIADQVDEYRTVMLNSEIGDKIQIIKPSVILFALANVQRSIELYTKLINDLHLNYPHYGILLCKNRESGAAFRCCIKGLFDNYFVYQPLYEKFRLKMIVHNGLRISQSAEQYKGFNEEQFESIDDELTALIDAGGECKQSLLDSISKCKQQMKESEESLIEEIERAKTSSKALIDKINKTHIEPLLAELESNIKVGLNSMLQQILAKQLGLKELENRSFEMGTKKAPDPQVVSEVLSTENSGTDEAINIVSNASVSKRILVVEDNQIYRDMLVKVLAKEAYQVDAVADGLSALKKIRSNQYSLILMDLFMPNLDGINTTKQIKTINGGEEIPVIALTGNKNKELIKKWAEQGLQGYILKPSSKQEILEAVSRTAI</sequence>
<accession>A0ABX5X2M1</accession>
<evidence type="ECO:0000313" key="6">
    <source>
        <dbReference type="EMBL" id="QDO85584.1"/>
    </source>
</evidence>
<reference evidence="6 7" key="1">
    <citation type="submission" date="2019-07" db="EMBL/GenBank/DDBJ databases">
        <title>Shewanella sp. YLB-06 whole genomic sequence.</title>
        <authorList>
            <person name="Yu L."/>
        </authorList>
    </citation>
    <scope>NUCLEOTIDE SEQUENCE [LARGE SCALE GENOMIC DNA]</scope>
    <source>
        <strain evidence="6 7">YLB-06</strain>
    </source>
</reference>
<feature type="modified residue" description="4-aspartylphosphate" evidence="3">
    <location>
        <position position="336"/>
    </location>
</feature>
<evidence type="ECO:0000256" key="2">
    <source>
        <dbReference type="ARBA" id="ARBA00023012"/>
    </source>
</evidence>
<evidence type="ECO:0000313" key="7">
    <source>
        <dbReference type="Proteomes" id="UP000315947"/>
    </source>
</evidence>
<dbReference type="Proteomes" id="UP000315947">
    <property type="component" value="Chromosome"/>
</dbReference>
<proteinExistence type="predicted"/>
<dbReference type="SMART" id="SM00448">
    <property type="entry name" value="REC"/>
    <property type="match status" value="1"/>
</dbReference>
<dbReference type="RefSeq" id="WP_144047902.1">
    <property type="nucleotide sequence ID" value="NZ_CP041614.1"/>
</dbReference>
<dbReference type="EMBL" id="CP041614">
    <property type="protein sequence ID" value="QDO85584.1"/>
    <property type="molecule type" value="Genomic_DNA"/>
</dbReference>
<dbReference type="Pfam" id="PF00072">
    <property type="entry name" value="Response_reg"/>
    <property type="match status" value="1"/>
</dbReference>
<organism evidence="6 7">
    <name type="scientific">Shewanella psychropiezotolerans</name>
    <dbReference type="NCBI Taxonomy" id="2593655"/>
    <lineage>
        <taxon>Bacteria</taxon>
        <taxon>Pseudomonadati</taxon>
        <taxon>Pseudomonadota</taxon>
        <taxon>Gammaproteobacteria</taxon>
        <taxon>Alteromonadales</taxon>
        <taxon>Shewanellaceae</taxon>
        <taxon>Shewanella</taxon>
    </lineage>
</organism>
<evidence type="ECO:0000256" key="3">
    <source>
        <dbReference type="PROSITE-ProRule" id="PRU00169"/>
    </source>
</evidence>
<keyword evidence="7" id="KW-1185">Reference proteome</keyword>
<protein>
    <submittedName>
        <fullName evidence="6">Response regulator</fullName>
    </submittedName>
</protein>
<keyword evidence="2" id="KW-0902">Two-component regulatory system</keyword>
<evidence type="ECO:0000256" key="1">
    <source>
        <dbReference type="ARBA" id="ARBA00022553"/>
    </source>
</evidence>
<dbReference type="PANTHER" id="PTHR45339">
    <property type="entry name" value="HYBRID SIGNAL TRANSDUCTION HISTIDINE KINASE J"/>
    <property type="match status" value="1"/>
</dbReference>
<keyword evidence="4" id="KW-0175">Coiled coil</keyword>
<dbReference type="InterPro" id="IPR011006">
    <property type="entry name" value="CheY-like_superfamily"/>
</dbReference>
<name>A0ABX5X2M1_9GAMM</name>
<dbReference type="CDD" id="cd17546">
    <property type="entry name" value="REC_hyHK_CKI1_RcsC-like"/>
    <property type="match status" value="1"/>
</dbReference>
<evidence type="ECO:0000256" key="4">
    <source>
        <dbReference type="SAM" id="Coils"/>
    </source>
</evidence>
<gene>
    <name evidence="6" type="ORF">FM037_22860</name>
</gene>
<keyword evidence="1 3" id="KW-0597">Phosphoprotein</keyword>
<dbReference type="InterPro" id="IPR001789">
    <property type="entry name" value="Sig_transdc_resp-reg_receiver"/>
</dbReference>
<feature type="coiled-coil region" evidence="4">
    <location>
        <begin position="167"/>
        <end position="198"/>
    </location>
</feature>
<dbReference type="PANTHER" id="PTHR45339:SF1">
    <property type="entry name" value="HYBRID SIGNAL TRANSDUCTION HISTIDINE KINASE J"/>
    <property type="match status" value="1"/>
</dbReference>
<feature type="domain" description="Response regulatory" evidence="5">
    <location>
        <begin position="287"/>
        <end position="403"/>
    </location>
</feature>